<dbReference type="PANTHER" id="PTHR33526">
    <property type="entry name" value="OS07G0123800 PROTEIN"/>
    <property type="match status" value="1"/>
</dbReference>
<evidence type="ECO:0000313" key="2">
    <source>
        <dbReference type="Proteomes" id="UP001367508"/>
    </source>
</evidence>
<evidence type="ECO:0000313" key="1">
    <source>
        <dbReference type="EMBL" id="KAK7330936.1"/>
    </source>
</evidence>
<keyword evidence="2" id="KW-1185">Reference proteome</keyword>
<dbReference type="EMBL" id="JAYMYQ010000005">
    <property type="protein sequence ID" value="KAK7330936.1"/>
    <property type="molecule type" value="Genomic_DNA"/>
</dbReference>
<proteinExistence type="predicted"/>
<comment type="caution">
    <text evidence="1">The sequence shown here is derived from an EMBL/GenBank/DDBJ whole genome shotgun (WGS) entry which is preliminary data.</text>
</comment>
<name>A0AAN9QD76_CANGL</name>
<dbReference type="AlphaFoldDB" id="A0AAN9QD76"/>
<organism evidence="1 2">
    <name type="scientific">Canavalia gladiata</name>
    <name type="common">Sword bean</name>
    <name type="synonym">Dolichos gladiatus</name>
    <dbReference type="NCBI Taxonomy" id="3824"/>
    <lineage>
        <taxon>Eukaryota</taxon>
        <taxon>Viridiplantae</taxon>
        <taxon>Streptophyta</taxon>
        <taxon>Embryophyta</taxon>
        <taxon>Tracheophyta</taxon>
        <taxon>Spermatophyta</taxon>
        <taxon>Magnoliopsida</taxon>
        <taxon>eudicotyledons</taxon>
        <taxon>Gunneridae</taxon>
        <taxon>Pentapetalae</taxon>
        <taxon>rosids</taxon>
        <taxon>fabids</taxon>
        <taxon>Fabales</taxon>
        <taxon>Fabaceae</taxon>
        <taxon>Papilionoideae</taxon>
        <taxon>50 kb inversion clade</taxon>
        <taxon>NPAAA clade</taxon>
        <taxon>indigoferoid/millettioid clade</taxon>
        <taxon>Phaseoleae</taxon>
        <taxon>Canavalia</taxon>
    </lineage>
</organism>
<protein>
    <submittedName>
        <fullName evidence="1">Uncharacterized protein</fullName>
    </submittedName>
</protein>
<dbReference type="Proteomes" id="UP001367508">
    <property type="component" value="Unassembled WGS sequence"/>
</dbReference>
<reference evidence="1 2" key="1">
    <citation type="submission" date="2024-01" db="EMBL/GenBank/DDBJ databases">
        <title>The genomes of 5 underutilized Papilionoideae crops provide insights into root nodulation and disease resistanc.</title>
        <authorList>
            <person name="Jiang F."/>
        </authorList>
    </citation>
    <scope>NUCLEOTIDE SEQUENCE [LARGE SCALE GENOMIC DNA]</scope>
    <source>
        <strain evidence="1">LVBAO_FW01</strain>
        <tissue evidence="1">Leaves</tissue>
    </source>
</reference>
<sequence length="163" mass="18473">MKAPLRFLTRARDIYVQGMIQCSGHFAYPEAPLGCPTGQLPPLSRSFSVDSAPRDDDFKDLVRATSLRSHNNSVEFSDAVVKMPRSRRPGITRIDEDKPCEYFGDDSVDRENLLVTTCGVLKVLFRSFELVSELKVNFHKSKLYGLHATRDFMHTAAQFLECK</sequence>
<dbReference type="PANTHER" id="PTHR33526:SF4">
    <property type="entry name" value="OS07G0123800 PROTEIN"/>
    <property type="match status" value="1"/>
</dbReference>
<gene>
    <name evidence="1" type="ORF">VNO77_25142</name>
</gene>
<accession>A0AAN9QD76</accession>